<dbReference type="Proteomes" id="UP001190640">
    <property type="component" value="Chromosome 15"/>
</dbReference>
<keyword evidence="2" id="KW-1185">Reference proteome</keyword>
<name>A0AA97KBA0_EUBMA</name>
<dbReference type="AlphaFoldDB" id="A0AA97KBA0"/>
<reference evidence="3" key="1">
    <citation type="submission" date="2025-08" db="UniProtKB">
        <authorList>
            <consortium name="RefSeq"/>
        </authorList>
    </citation>
    <scope>IDENTIFICATION</scope>
    <source>
        <tissue evidence="3">Blood</tissue>
    </source>
</reference>
<dbReference type="SUPFAM" id="SSF58113">
    <property type="entry name" value="Apolipoprotein A-I"/>
    <property type="match status" value="1"/>
</dbReference>
<dbReference type="PANTHER" id="PTHR18976">
    <property type="entry name" value="APOLIPOPROTEIN"/>
    <property type="match status" value="1"/>
</dbReference>
<dbReference type="Gene3D" id="1.20.120.20">
    <property type="entry name" value="Apolipoprotein"/>
    <property type="match status" value="1"/>
</dbReference>
<evidence type="ECO:0000313" key="2">
    <source>
        <dbReference type="Proteomes" id="UP001190640"/>
    </source>
</evidence>
<proteinExistence type="predicted"/>
<dbReference type="PROSITE" id="PS51257">
    <property type="entry name" value="PROKAR_LIPOPROTEIN"/>
    <property type="match status" value="1"/>
</dbReference>
<gene>
    <name evidence="3" type="primary">LOC129343047</name>
</gene>
<evidence type="ECO:0000256" key="1">
    <source>
        <dbReference type="SAM" id="SignalP"/>
    </source>
</evidence>
<protein>
    <submittedName>
        <fullName evidence="3">Uncharacterized protein LOC129343047 isoform X1</fullName>
    </submittedName>
</protein>
<organism evidence="2 3">
    <name type="scientific">Eublepharis macularius</name>
    <name type="common">Leopard gecko</name>
    <name type="synonym">Cyrtodactylus macularius</name>
    <dbReference type="NCBI Taxonomy" id="481883"/>
    <lineage>
        <taxon>Eukaryota</taxon>
        <taxon>Metazoa</taxon>
        <taxon>Chordata</taxon>
        <taxon>Craniata</taxon>
        <taxon>Vertebrata</taxon>
        <taxon>Euteleostomi</taxon>
        <taxon>Lepidosauria</taxon>
        <taxon>Squamata</taxon>
        <taxon>Bifurcata</taxon>
        <taxon>Gekkota</taxon>
        <taxon>Eublepharidae</taxon>
        <taxon>Eublepharinae</taxon>
        <taxon>Eublepharis</taxon>
    </lineage>
</organism>
<feature type="signal peptide" evidence="1">
    <location>
        <begin position="1"/>
        <end position="18"/>
    </location>
</feature>
<dbReference type="KEGG" id="emc:129343047"/>
<dbReference type="GeneID" id="129343047"/>
<sequence>MKLLAITLVLATLTGCQASVLRDDLETVQHYFEQYFRNMSRTIGSWDSVLSDEPISKAQQLVQNIREYYTDIRRGIDEQLAVVSRSNLAHETMVHIGERFSDIKRHFQKLKTELPSEVSQTFDLVVGIPTGVAEKAFYVFSGSVTKLQPATVELYDRLEPVVNPYAKPVVDQVKTYADALRTGIQELNKNQKEKLALQLEQLGTELGPYIRNVQNRLQEFRVALQPLADEVRERFRENVESATNSLKPHVGPVLEKIREHTVDFKKWVDTHEAQ</sequence>
<dbReference type="RefSeq" id="XP_054854980.1">
    <property type="nucleotide sequence ID" value="XM_054999005.1"/>
</dbReference>
<dbReference type="InterPro" id="IPR050163">
    <property type="entry name" value="Apolipoprotein_A1/A4/E"/>
</dbReference>
<evidence type="ECO:0000313" key="3">
    <source>
        <dbReference type="RefSeq" id="XP_054854980.1"/>
    </source>
</evidence>
<dbReference type="PANTHER" id="PTHR18976:SF34">
    <property type="entry name" value="LIPID-BINDING PROTEIN"/>
    <property type="match status" value="1"/>
</dbReference>
<keyword evidence="1" id="KW-0732">Signal</keyword>
<accession>A0AA97KBA0</accession>
<feature type="chain" id="PRO_5041701594" evidence="1">
    <location>
        <begin position="19"/>
        <end position="274"/>
    </location>
</feature>